<feature type="compositionally biased region" description="Basic residues" evidence="1">
    <location>
        <begin position="96"/>
        <end position="106"/>
    </location>
</feature>
<feature type="compositionally biased region" description="Basic and acidic residues" evidence="1">
    <location>
        <begin position="117"/>
        <end position="146"/>
    </location>
</feature>
<dbReference type="InterPro" id="IPR036621">
    <property type="entry name" value="Anticodon-bd_dom_sf"/>
</dbReference>
<name>A0A812DJ61_ACAPH</name>
<sequence>MAAENRRVIMVSKKSRSDPDDFWKATMPGDPDLASTNRFTSPLRESTDRFTSPRKESTERFTSPLRESTDRFTVPLEDTSERFTAPLRKTTDKNRGRNSSKFKSKKRDSWEASNPPSRDRSPHKYNDKFRSTTGRNETDPEKRSHSADNYQRNEPLPKDRQLFPSRDSYDHFRDDDDDNRHNSYNSTYDRNDYNNQQSCHEESSYSNPDVVKRPFLDATILITTSQLRNYAERIERRLKNLNMATEIRNMPDSLLQNQVIEDIARQGVLYVIIVNSQNEAHHSLTLHIFQGTPQEHRNMPSDDAMSLVARNFERYLQVLKEKNAGHASTAAPSTSSSSQSMAPPQTATTPSSHPPSNPVLSSPHQQGLPFLPPSAEISYLLNLLADCRHLTLQELDKVLDYLQERKRELLEIPQPKTSKGAGDFSSGDDLQRMEKNRLMSPVPPKTDFQSKILTQILNICLQIPHWIEIKAATMHMAFPNQWIVLALK</sequence>
<feature type="compositionally biased region" description="Polar residues" evidence="1">
    <location>
        <begin position="34"/>
        <end position="44"/>
    </location>
</feature>
<keyword evidence="3" id="KW-1185">Reference proteome</keyword>
<dbReference type="PANTHER" id="PTHR23295">
    <property type="entry name" value="NUCLEAR RECEPTOR COACTIVATOR 5-RELATED"/>
    <property type="match status" value="1"/>
</dbReference>
<dbReference type="EMBL" id="CAHIKZ030003654">
    <property type="protein sequence ID" value="CAE1302748.1"/>
    <property type="molecule type" value="Genomic_DNA"/>
</dbReference>
<dbReference type="OrthoDB" id="10044938at2759"/>
<dbReference type="Proteomes" id="UP000597762">
    <property type="component" value="Unassembled WGS sequence"/>
</dbReference>
<evidence type="ECO:0000313" key="2">
    <source>
        <dbReference type="EMBL" id="CAE1302748.1"/>
    </source>
</evidence>
<feature type="compositionally biased region" description="Low complexity" evidence="1">
    <location>
        <begin position="327"/>
        <end position="347"/>
    </location>
</feature>
<dbReference type="SUPFAM" id="SSF52954">
    <property type="entry name" value="Class II aaRS ABD-related"/>
    <property type="match status" value="1"/>
</dbReference>
<dbReference type="Gene3D" id="3.40.50.800">
    <property type="entry name" value="Anticodon-binding domain"/>
    <property type="match status" value="1"/>
</dbReference>
<protein>
    <recommendedName>
        <fullName evidence="4">Nuclear receptor coactivator 5</fullName>
    </recommendedName>
</protein>
<feature type="region of interest" description="Disordered" evidence="1">
    <location>
        <begin position="1"/>
        <end position="208"/>
    </location>
</feature>
<dbReference type="PANTHER" id="PTHR23295:SF6">
    <property type="entry name" value="NEOSIN, ISOFORM A"/>
    <property type="match status" value="1"/>
</dbReference>
<comment type="caution">
    <text evidence="2">The sequence shown here is derived from an EMBL/GenBank/DDBJ whole genome shotgun (WGS) entry which is preliminary data.</text>
</comment>
<evidence type="ECO:0000313" key="3">
    <source>
        <dbReference type="Proteomes" id="UP000597762"/>
    </source>
</evidence>
<gene>
    <name evidence="2" type="ORF">SPHA_55191</name>
</gene>
<feature type="region of interest" description="Disordered" evidence="1">
    <location>
        <begin position="323"/>
        <end position="367"/>
    </location>
</feature>
<feature type="compositionally biased region" description="Basic and acidic residues" evidence="1">
    <location>
        <begin position="45"/>
        <end position="59"/>
    </location>
</feature>
<dbReference type="InterPro" id="IPR052600">
    <property type="entry name" value="Nuc_rcpt_coact/corep"/>
</dbReference>
<proteinExistence type="predicted"/>
<dbReference type="AlphaFoldDB" id="A0A812DJ61"/>
<accession>A0A812DJ61</accession>
<evidence type="ECO:0000256" key="1">
    <source>
        <dbReference type="SAM" id="MobiDB-lite"/>
    </source>
</evidence>
<feature type="compositionally biased region" description="Basic and acidic residues" evidence="1">
    <location>
        <begin position="155"/>
        <end position="181"/>
    </location>
</feature>
<evidence type="ECO:0008006" key="4">
    <source>
        <dbReference type="Google" id="ProtNLM"/>
    </source>
</evidence>
<reference evidence="2" key="1">
    <citation type="submission" date="2021-01" db="EMBL/GenBank/DDBJ databases">
        <authorList>
            <person name="Li R."/>
            <person name="Bekaert M."/>
        </authorList>
    </citation>
    <scope>NUCLEOTIDE SEQUENCE</scope>
    <source>
        <strain evidence="2">Farmed</strain>
    </source>
</reference>
<organism evidence="2 3">
    <name type="scientific">Acanthosepion pharaonis</name>
    <name type="common">Pharaoh cuttlefish</name>
    <name type="synonym">Sepia pharaonis</name>
    <dbReference type="NCBI Taxonomy" id="158019"/>
    <lineage>
        <taxon>Eukaryota</taxon>
        <taxon>Metazoa</taxon>
        <taxon>Spiralia</taxon>
        <taxon>Lophotrochozoa</taxon>
        <taxon>Mollusca</taxon>
        <taxon>Cephalopoda</taxon>
        <taxon>Coleoidea</taxon>
        <taxon>Decapodiformes</taxon>
        <taxon>Sepiida</taxon>
        <taxon>Sepiina</taxon>
        <taxon>Sepiidae</taxon>
        <taxon>Acanthosepion</taxon>
    </lineage>
</organism>